<dbReference type="PANTHER" id="PTHR43549">
    <property type="entry name" value="MULTIDRUG RESISTANCE PROTEIN YPNP-RELATED"/>
    <property type="match status" value="1"/>
</dbReference>
<feature type="transmembrane region" description="Helical" evidence="7">
    <location>
        <begin position="181"/>
        <end position="201"/>
    </location>
</feature>
<dbReference type="Proteomes" id="UP000027037">
    <property type="component" value="Unassembled WGS sequence"/>
</dbReference>
<feature type="transmembrane region" description="Helical" evidence="7">
    <location>
        <begin position="254"/>
        <end position="280"/>
    </location>
</feature>
<dbReference type="InterPro" id="IPR002528">
    <property type="entry name" value="MATE_fam"/>
</dbReference>
<keyword evidence="9" id="KW-1185">Reference proteome</keyword>
<reference evidence="8 9" key="1">
    <citation type="journal article" date="2014" name="Antonie Van Leeuwenhoek">
        <title>Hyphomonas beringensis sp. nov. and Hyphomonas chukchiensis sp. nov., isolated from surface seawater of the Bering Sea and Chukchi Sea.</title>
        <authorList>
            <person name="Li C."/>
            <person name="Lai Q."/>
            <person name="Li G."/>
            <person name="Dong C."/>
            <person name="Wang J."/>
            <person name="Liao Y."/>
            <person name="Shao Z."/>
        </authorList>
    </citation>
    <scope>NUCLEOTIDE SEQUENCE [LARGE SCALE GENOMIC DNA]</scope>
    <source>
        <strain evidence="8 9">25B14_1</strain>
    </source>
</reference>
<sequence length="341" mass="35904">MPESESPTRAPARRHTGADLTKGPILPALILFAVPTLISSVLQSLNGSINAIWIGRFLGEAGLTATSNANLVMFLLLGTVFGFGMSATILVGQSIGRGNVDDARRAVGVTAFWFATVSILVATVGYVFTPQMLKLMDTPGPAASLAITYLRVIFLAIPAMFFLNFLMMALRGSGDSVTPMIFMGIAALMDVGLNPVLILGLGPAPQMGIAGSAMATLIAQYTGLGLMLVYIYWKDLSIRLRGAEWKYVRPAKALSASILIKGLPMGLQMLVVSGSAILMISFVNKYGITTSAAYGVSAQLWNYIQMPAMALGAATSAMAAQNIGAGNWQRVGAITRSGIFA</sequence>
<evidence type="ECO:0000256" key="7">
    <source>
        <dbReference type="SAM" id="Phobius"/>
    </source>
</evidence>
<dbReference type="Pfam" id="PF01554">
    <property type="entry name" value="MatE"/>
    <property type="match status" value="2"/>
</dbReference>
<dbReference type="AlphaFoldDB" id="A0A062TYV6"/>
<keyword evidence="5 7" id="KW-1133">Transmembrane helix</keyword>
<evidence type="ECO:0000256" key="4">
    <source>
        <dbReference type="ARBA" id="ARBA00022692"/>
    </source>
</evidence>
<dbReference type="GO" id="GO:0015297">
    <property type="term" value="F:antiporter activity"/>
    <property type="evidence" value="ECO:0007669"/>
    <property type="project" value="InterPro"/>
</dbReference>
<dbReference type="RefSeq" id="WP_051601545.1">
    <property type="nucleotide sequence ID" value="NZ_AWFF01000056.1"/>
</dbReference>
<evidence type="ECO:0000313" key="9">
    <source>
        <dbReference type="Proteomes" id="UP000027037"/>
    </source>
</evidence>
<dbReference type="EMBL" id="AWFF01000056">
    <property type="protein sequence ID" value="KCZ53246.1"/>
    <property type="molecule type" value="Genomic_DNA"/>
</dbReference>
<dbReference type="eggNOG" id="COG0534">
    <property type="taxonomic scope" value="Bacteria"/>
</dbReference>
<feature type="transmembrane region" description="Helical" evidence="7">
    <location>
        <begin position="207"/>
        <end position="233"/>
    </location>
</feature>
<dbReference type="InterPro" id="IPR052031">
    <property type="entry name" value="Membrane_Transporter-Flippase"/>
</dbReference>
<feature type="transmembrane region" description="Helical" evidence="7">
    <location>
        <begin position="148"/>
        <end position="169"/>
    </location>
</feature>
<feature type="non-terminal residue" evidence="8">
    <location>
        <position position="341"/>
    </location>
</feature>
<evidence type="ECO:0000256" key="5">
    <source>
        <dbReference type="ARBA" id="ARBA00022989"/>
    </source>
</evidence>
<keyword evidence="2" id="KW-0813">Transport</keyword>
<evidence type="ECO:0000256" key="3">
    <source>
        <dbReference type="ARBA" id="ARBA00022475"/>
    </source>
</evidence>
<name>A0A062TYV6_9PROT</name>
<evidence type="ECO:0000256" key="1">
    <source>
        <dbReference type="ARBA" id="ARBA00004651"/>
    </source>
</evidence>
<organism evidence="8 9">
    <name type="scientific">Hyphomonas beringensis</name>
    <dbReference type="NCBI Taxonomy" id="1280946"/>
    <lineage>
        <taxon>Bacteria</taxon>
        <taxon>Pseudomonadati</taxon>
        <taxon>Pseudomonadota</taxon>
        <taxon>Alphaproteobacteria</taxon>
        <taxon>Hyphomonadales</taxon>
        <taxon>Hyphomonadaceae</taxon>
        <taxon>Hyphomonas</taxon>
    </lineage>
</organism>
<dbReference type="PANTHER" id="PTHR43549:SF3">
    <property type="entry name" value="MULTIDRUG RESISTANCE PROTEIN YPNP-RELATED"/>
    <property type="match status" value="1"/>
</dbReference>
<evidence type="ECO:0000313" key="8">
    <source>
        <dbReference type="EMBL" id="KCZ53246.1"/>
    </source>
</evidence>
<dbReference type="GO" id="GO:0005886">
    <property type="term" value="C:plasma membrane"/>
    <property type="evidence" value="ECO:0007669"/>
    <property type="project" value="UniProtKB-SubCell"/>
</dbReference>
<proteinExistence type="predicted"/>
<keyword evidence="3" id="KW-1003">Cell membrane</keyword>
<feature type="transmembrane region" description="Helical" evidence="7">
    <location>
        <begin position="71"/>
        <end position="95"/>
    </location>
</feature>
<comment type="caution">
    <text evidence="8">The sequence shown here is derived from an EMBL/GenBank/DDBJ whole genome shotgun (WGS) entry which is preliminary data.</text>
</comment>
<keyword evidence="6 7" id="KW-0472">Membrane</keyword>
<feature type="transmembrane region" description="Helical" evidence="7">
    <location>
        <begin position="23"/>
        <end position="42"/>
    </location>
</feature>
<dbReference type="NCBIfam" id="TIGR00797">
    <property type="entry name" value="matE"/>
    <property type="match status" value="1"/>
</dbReference>
<dbReference type="STRING" id="1280946.HY29_17355"/>
<gene>
    <name evidence="8" type="ORF">HY29_17355</name>
</gene>
<comment type="subcellular location">
    <subcellularLocation>
        <location evidence="1">Cell membrane</location>
        <topology evidence="1">Multi-pass membrane protein</topology>
    </subcellularLocation>
</comment>
<protein>
    <submittedName>
        <fullName evidence="8">Uncharacterized protein</fullName>
    </submittedName>
</protein>
<evidence type="ECO:0000256" key="6">
    <source>
        <dbReference type="ARBA" id="ARBA00023136"/>
    </source>
</evidence>
<keyword evidence="4 7" id="KW-0812">Transmembrane</keyword>
<dbReference type="GO" id="GO:0042910">
    <property type="term" value="F:xenobiotic transmembrane transporter activity"/>
    <property type="evidence" value="ECO:0007669"/>
    <property type="project" value="InterPro"/>
</dbReference>
<feature type="transmembrane region" description="Helical" evidence="7">
    <location>
        <begin position="107"/>
        <end position="128"/>
    </location>
</feature>
<accession>A0A062TYV6</accession>
<dbReference type="OrthoDB" id="9806302at2"/>
<evidence type="ECO:0000256" key="2">
    <source>
        <dbReference type="ARBA" id="ARBA00022448"/>
    </source>
</evidence>